<dbReference type="InterPro" id="IPR036380">
    <property type="entry name" value="Isochorismatase-like_sf"/>
</dbReference>
<dbReference type="InterPro" id="IPR050272">
    <property type="entry name" value="Isochorismatase-like_hydrls"/>
</dbReference>
<organism evidence="3 4">
    <name type="scientific">Kumtagia ephedrae</name>
    <dbReference type="NCBI Taxonomy" id="2116701"/>
    <lineage>
        <taxon>Bacteria</taxon>
        <taxon>Pseudomonadati</taxon>
        <taxon>Pseudomonadota</taxon>
        <taxon>Alphaproteobacteria</taxon>
        <taxon>Hyphomicrobiales</taxon>
        <taxon>Phyllobacteriaceae</taxon>
        <taxon>Kumtagia</taxon>
    </lineage>
</organism>
<dbReference type="AlphaFoldDB" id="A0A2P7S2K2"/>
<dbReference type="OrthoDB" id="9811489at2"/>
<dbReference type="Pfam" id="PF00857">
    <property type="entry name" value="Isochorismatase"/>
    <property type="match status" value="1"/>
</dbReference>
<feature type="domain" description="Isochorismatase-like" evidence="2">
    <location>
        <begin position="16"/>
        <end position="191"/>
    </location>
</feature>
<dbReference type="PANTHER" id="PTHR43540">
    <property type="entry name" value="PEROXYUREIDOACRYLATE/UREIDOACRYLATE AMIDOHYDROLASE-RELATED"/>
    <property type="match status" value="1"/>
</dbReference>
<dbReference type="Gene3D" id="3.40.50.850">
    <property type="entry name" value="Isochorismatase-like"/>
    <property type="match status" value="1"/>
</dbReference>
<dbReference type="Proteomes" id="UP000241229">
    <property type="component" value="Unassembled WGS sequence"/>
</dbReference>
<keyword evidence="1 3" id="KW-0378">Hydrolase</keyword>
<dbReference type="RefSeq" id="WP_106773902.1">
    <property type="nucleotide sequence ID" value="NZ_PXYK01000020.1"/>
</dbReference>
<dbReference type="EMBL" id="PXYK01000020">
    <property type="protein sequence ID" value="PSJ56708.1"/>
    <property type="molecule type" value="Genomic_DNA"/>
</dbReference>
<dbReference type="SUPFAM" id="SSF52499">
    <property type="entry name" value="Isochorismatase-like hydrolases"/>
    <property type="match status" value="1"/>
</dbReference>
<evidence type="ECO:0000313" key="4">
    <source>
        <dbReference type="Proteomes" id="UP000241229"/>
    </source>
</evidence>
<name>A0A2P7S2K2_9HYPH</name>
<dbReference type="GO" id="GO:0016787">
    <property type="term" value="F:hydrolase activity"/>
    <property type="evidence" value="ECO:0007669"/>
    <property type="project" value="UniProtKB-KW"/>
</dbReference>
<comment type="caution">
    <text evidence="3">The sequence shown here is derived from an EMBL/GenBank/DDBJ whole genome shotgun (WGS) entry which is preliminary data.</text>
</comment>
<protein>
    <submittedName>
        <fullName evidence="3">Cysteine hydrolase</fullName>
    </submittedName>
</protein>
<dbReference type="PANTHER" id="PTHR43540:SF6">
    <property type="entry name" value="ISOCHORISMATASE-LIKE DOMAIN-CONTAINING PROTEIN"/>
    <property type="match status" value="1"/>
</dbReference>
<evidence type="ECO:0000256" key="1">
    <source>
        <dbReference type="ARBA" id="ARBA00022801"/>
    </source>
</evidence>
<keyword evidence="4" id="KW-1185">Reference proteome</keyword>
<accession>A0A2P7S2K2</accession>
<dbReference type="InterPro" id="IPR000868">
    <property type="entry name" value="Isochorismatase-like_dom"/>
</dbReference>
<gene>
    <name evidence="3" type="ORF">C7I84_19560</name>
</gene>
<evidence type="ECO:0000313" key="3">
    <source>
        <dbReference type="EMBL" id="PSJ56708.1"/>
    </source>
</evidence>
<reference evidence="3 4" key="1">
    <citation type="submission" date="2018-03" db="EMBL/GenBank/DDBJ databases">
        <title>The draft genome of Mesorhizobium sp. 6GN-30.</title>
        <authorList>
            <person name="Liu L."/>
            <person name="Li L."/>
            <person name="Wang T."/>
            <person name="Zhang X."/>
            <person name="Liang L."/>
        </authorList>
    </citation>
    <scope>NUCLEOTIDE SEQUENCE [LARGE SCALE GENOMIC DNA]</scope>
    <source>
        <strain evidence="3 4">6GN30</strain>
    </source>
</reference>
<evidence type="ECO:0000259" key="2">
    <source>
        <dbReference type="Pfam" id="PF00857"/>
    </source>
</evidence>
<dbReference type="CDD" id="cd00431">
    <property type="entry name" value="cysteine_hydrolases"/>
    <property type="match status" value="1"/>
</dbReference>
<sequence>MARSTIRDEWVGPGFAHVCVDMQRLFAAGTEWALPWMPRVLPNVVRLCERDPARTVFTRFIPARRPGEGQGAWRRYYRRWASMTLDRIGADMVELVPELARFVPPAEMVDKPVYSPWLGSDLDARLRARRCDTLLITGGETDMCVLSTVLGAADLGYRTILVSDALCSASDEAHDAMLDLFATRYGQHVETATVDEVLERLRG</sequence>
<proteinExistence type="predicted"/>